<keyword evidence="4" id="KW-1185">Reference proteome</keyword>
<feature type="domain" description="DUF1468" evidence="2">
    <location>
        <begin position="5"/>
        <end position="148"/>
    </location>
</feature>
<organism evidence="3 4">
    <name type="scientific">Pontibacillus marinus BH030004 = DSM 16465</name>
    <dbReference type="NCBI Taxonomy" id="1385511"/>
    <lineage>
        <taxon>Bacteria</taxon>
        <taxon>Bacillati</taxon>
        <taxon>Bacillota</taxon>
        <taxon>Bacilli</taxon>
        <taxon>Bacillales</taxon>
        <taxon>Bacillaceae</taxon>
        <taxon>Pontibacillus</taxon>
    </lineage>
</organism>
<name>A0A0A5I5X4_9BACI</name>
<feature type="transmembrane region" description="Helical" evidence="1">
    <location>
        <begin position="6"/>
        <end position="24"/>
    </location>
</feature>
<dbReference type="OrthoDB" id="5870591at2"/>
<evidence type="ECO:0000313" key="4">
    <source>
        <dbReference type="Proteomes" id="UP000030403"/>
    </source>
</evidence>
<proteinExistence type="predicted"/>
<evidence type="ECO:0000313" key="3">
    <source>
        <dbReference type="EMBL" id="KGX91232.1"/>
    </source>
</evidence>
<gene>
    <name evidence="3" type="ORF">N783_11120</name>
</gene>
<evidence type="ECO:0000259" key="2">
    <source>
        <dbReference type="Pfam" id="PF07331"/>
    </source>
</evidence>
<dbReference type="EMBL" id="AVPF01000003">
    <property type="protein sequence ID" value="KGX91232.1"/>
    <property type="molecule type" value="Genomic_DNA"/>
</dbReference>
<dbReference type="Pfam" id="PF07331">
    <property type="entry name" value="TctB"/>
    <property type="match status" value="1"/>
</dbReference>
<reference evidence="3 4" key="1">
    <citation type="submission" date="2013-08" db="EMBL/GenBank/DDBJ databases">
        <authorList>
            <person name="Huang J."/>
            <person name="Wang G."/>
        </authorList>
    </citation>
    <scope>NUCLEOTIDE SEQUENCE [LARGE SCALE GENOMIC DNA]</scope>
    <source>
        <strain evidence="3 4">BH030004</strain>
    </source>
</reference>
<dbReference type="AlphaFoldDB" id="A0A0A5I5X4"/>
<evidence type="ECO:0000256" key="1">
    <source>
        <dbReference type="SAM" id="Phobius"/>
    </source>
</evidence>
<dbReference type="RefSeq" id="WP_027445386.1">
    <property type="nucleotide sequence ID" value="NZ_AULJ01000008.1"/>
</dbReference>
<feature type="transmembrane region" description="Helical" evidence="1">
    <location>
        <begin position="121"/>
        <end position="139"/>
    </location>
</feature>
<keyword evidence="1" id="KW-0472">Membrane</keyword>
<dbReference type="STRING" id="1385511.GCA_000425225_00796"/>
<dbReference type="eggNOG" id="ENOG50333F3">
    <property type="taxonomic scope" value="Bacteria"/>
</dbReference>
<protein>
    <recommendedName>
        <fullName evidence="2">DUF1468 domain-containing protein</fullName>
    </recommendedName>
</protein>
<comment type="caution">
    <text evidence="3">The sequence shown here is derived from an EMBL/GenBank/DDBJ whole genome shotgun (WGS) entry which is preliminary data.</text>
</comment>
<dbReference type="Proteomes" id="UP000030403">
    <property type="component" value="Unassembled WGS sequence"/>
</dbReference>
<sequence>MARLIMPLLFFVVSIGVIIATLNLPKARLGNPNAPVYFPMMLGIFLLILSIVYFIQEWRKTEMEEKEAVQELLQGRVPKLIGLSLLLALGYTLIFEWIGFLISTILFMASLLFLINGKKKWMVNIATALIFSFASWYAFGVLLQVSLP</sequence>
<keyword evidence="1" id="KW-1133">Transmembrane helix</keyword>
<accession>A0A0A5I5X4</accession>
<keyword evidence="1" id="KW-0812">Transmembrane</keyword>
<dbReference type="InterPro" id="IPR009936">
    <property type="entry name" value="DUF1468"/>
</dbReference>
<feature type="transmembrane region" description="Helical" evidence="1">
    <location>
        <begin position="36"/>
        <end position="55"/>
    </location>
</feature>
<feature type="transmembrane region" description="Helical" evidence="1">
    <location>
        <begin position="81"/>
        <end position="114"/>
    </location>
</feature>